<dbReference type="PROSITE" id="PS00036">
    <property type="entry name" value="BZIP_BASIC"/>
    <property type="match status" value="1"/>
</dbReference>
<keyword evidence="4" id="KW-0804">Transcription</keyword>
<sequence length="455" mass="48920">MYPIPSAMLHSADDDAAVLLSSRVSALSAVPTTTTNTTTNTIPGSIASVTKFAFSGLNMDLSLDCTHSNTPTSGPSSSSSSSSFPAVASPYFAFPLPTLGGIPAGAFASQQQQQRDQAPVELFFQFDYGDSKSGEDVTKAFMQDFMNMPMDSKTVSTFGPAFTSNALAAPLPPFDPFVLPEVLAPEARRSPRETALSFDRGLDSPLGFDSPDSEAAGGLFDEDDLDELPPLDFDSFVQEPVQAPVVPSPSSATSQQPSIETPFDLSFPCSVAGPYSAPSSSSSLTPTSSNETAAPTPSTTSSTSTTEAPQPKSRTRRTKATGFRGVHTKLTALDAPIQQRNYAVPSVTARKRKTMAVERELAKRLIVEIEPLKKEVEAVELPTVSEGDASLPEDLVEAVEKKRLQNTLSARKSRQRKQERLAELEERNVELEAENKRLEDKVQELERRLAMAGLF</sequence>
<dbReference type="PANTHER" id="PTHR13044">
    <property type="entry name" value="ACTIVATING TRANSCRIPTION FACTOR ATF 4/5"/>
    <property type="match status" value="1"/>
</dbReference>
<dbReference type="SUPFAM" id="SSF57959">
    <property type="entry name" value="Leucine zipper domain"/>
    <property type="match status" value="1"/>
</dbReference>
<feature type="compositionally biased region" description="Low complexity" evidence="7">
    <location>
        <begin position="276"/>
        <end position="309"/>
    </location>
</feature>
<dbReference type="OrthoDB" id="2257100at2759"/>
<dbReference type="Pfam" id="PF00170">
    <property type="entry name" value="bZIP_1"/>
    <property type="match status" value="1"/>
</dbReference>
<proteinExistence type="predicted"/>
<dbReference type="InterPro" id="IPR004827">
    <property type="entry name" value="bZIP"/>
</dbReference>
<feature type="compositionally biased region" description="Acidic residues" evidence="7">
    <location>
        <begin position="220"/>
        <end position="229"/>
    </location>
</feature>
<dbReference type="Proteomes" id="UP000198372">
    <property type="component" value="Unassembled WGS sequence"/>
</dbReference>
<dbReference type="PROSITE" id="PS50217">
    <property type="entry name" value="BZIP"/>
    <property type="match status" value="1"/>
</dbReference>
<dbReference type="PANTHER" id="PTHR13044:SF14">
    <property type="entry name" value="CRYPTOCEPHAL, ISOFORM A"/>
    <property type="match status" value="1"/>
</dbReference>
<evidence type="ECO:0000256" key="7">
    <source>
        <dbReference type="SAM" id="MobiDB-lite"/>
    </source>
</evidence>
<dbReference type="Gene3D" id="3.30.160.60">
    <property type="entry name" value="Classic Zinc Finger"/>
    <property type="match status" value="1"/>
</dbReference>
<evidence type="ECO:0000313" key="9">
    <source>
        <dbReference type="EMBL" id="SCV70246.1"/>
    </source>
</evidence>
<dbReference type="CDD" id="cd12193">
    <property type="entry name" value="bZIP_GCN4"/>
    <property type="match status" value="1"/>
</dbReference>
<evidence type="ECO:0000256" key="3">
    <source>
        <dbReference type="ARBA" id="ARBA00023125"/>
    </source>
</evidence>
<dbReference type="EMBL" id="FMSP01000005">
    <property type="protein sequence ID" value="SCV70246.1"/>
    <property type="molecule type" value="Genomic_DNA"/>
</dbReference>
<reference evidence="10" key="1">
    <citation type="submission" date="2016-09" db="EMBL/GenBank/DDBJ databases">
        <authorList>
            <person name="Jeantristanb JTB J.-T."/>
            <person name="Ricardo R."/>
        </authorList>
    </citation>
    <scope>NUCLEOTIDE SEQUENCE [LARGE SCALE GENOMIC DNA]</scope>
</reference>
<dbReference type="GO" id="GO:0000977">
    <property type="term" value="F:RNA polymerase II transcription regulatory region sequence-specific DNA binding"/>
    <property type="evidence" value="ECO:0007669"/>
    <property type="project" value="TreeGrafter"/>
</dbReference>
<evidence type="ECO:0000256" key="2">
    <source>
        <dbReference type="ARBA" id="ARBA00023015"/>
    </source>
</evidence>
<name>A0A238FGS0_9BASI</name>
<evidence type="ECO:0000256" key="5">
    <source>
        <dbReference type="ARBA" id="ARBA00023242"/>
    </source>
</evidence>
<feature type="coiled-coil region" evidence="6">
    <location>
        <begin position="407"/>
        <end position="448"/>
    </location>
</feature>
<keyword evidence="2" id="KW-0805">Transcription regulation</keyword>
<evidence type="ECO:0000259" key="8">
    <source>
        <dbReference type="PROSITE" id="PS50217"/>
    </source>
</evidence>
<dbReference type="GO" id="GO:0005634">
    <property type="term" value="C:nucleus"/>
    <property type="evidence" value="ECO:0007669"/>
    <property type="project" value="UniProtKB-SubCell"/>
</dbReference>
<evidence type="ECO:0000256" key="4">
    <source>
        <dbReference type="ARBA" id="ARBA00023163"/>
    </source>
</evidence>
<protein>
    <submittedName>
        <fullName evidence="9">BQ2448_1640 protein</fullName>
    </submittedName>
</protein>
<feature type="region of interest" description="Disordered" evidence="7">
    <location>
        <begin position="188"/>
        <end position="322"/>
    </location>
</feature>
<keyword evidence="5" id="KW-0539">Nucleus</keyword>
<keyword evidence="10" id="KW-1185">Reference proteome</keyword>
<comment type="subcellular location">
    <subcellularLocation>
        <location evidence="1">Nucleus</location>
    </subcellularLocation>
</comment>
<dbReference type="GO" id="GO:0001228">
    <property type="term" value="F:DNA-binding transcription activator activity, RNA polymerase II-specific"/>
    <property type="evidence" value="ECO:0007669"/>
    <property type="project" value="TreeGrafter"/>
</dbReference>
<evidence type="ECO:0000313" key="10">
    <source>
        <dbReference type="Proteomes" id="UP000198372"/>
    </source>
</evidence>
<accession>A0A238FGS0</accession>
<evidence type="ECO:0000256" key="1">
    <source>
        <dbReference type="ARBA" id="ARBA00004123"/>
    </source>
</evidence>
<keyword evidence="3" id="KW-0238">DNA-binding</keyword>
<feature type="domain" description="BZIP" evidence="8">
    <location>
        <begin position="396"/>
        <end position="449"/>
    </location>
</feature>
<gene>
    <name evidence="9" type="ORF">BQ2448_1640</name>
</gene>
<dbReference type="AlphaFoldDB" id="A0A238FGS0"/>
<evidence type="ECO:0000256" key="6">
    <source>
        <dbReference type="SAM" id="Coils"/>
    </source>
</evidence>
<keyword evidence="6" id="KW-0175">Coiled coil</keyword>
<dbReference type="InterPro" id="IPR046347">
    <property type="entry name" value="bZIP_sf"/>
</dbReference>
<organism evidence="9 10">
    <name type="scientific">Microbotryum intermedium</name>
    <dbReference type="NCBI Taxonomy" id="269621"/>
    <lineage>
        <taxon>Eukaryota</taxon>
        <taxon>Fungi</taxon>
        <taxon>Dikarya</taxon>
        <taxon>Basidiomycota</taxon>
        <taxon>Pucciniomycotina</taxon>
        <taxon>Microbotryomycetes</taxon>
        <taxon>Microbotryales</taxon>
        <taxon>Microbotryaceae</taxon>
        <taxon>Microbotryum</taxon>
    </lineage>
</organism>
<feature type="compositionally biased region" description="Low complexity" evidence="7">
    <location>
        <begin position="230"/>
        <end position="258"/>
    </location>
</feature>